<name>A0A0R3VTB4_TAEAS</name>
<feature type="compositionally biased region" description="Basic residues" evidence="1">
    <location>
        <begin position="137"/>
        <end position="150"/>
    </location>
</feature>
<dbReference type="STRING" id="60517.A0A0R3VTB4"/>
<dbReference type="Pfam" id="PF00595">
    <property type="entry name" value="PDZ"/>
    <property type="match status" value="1"/>
</dbReference>
<dbReference type="OrthoDB" id="64867at2759"/>
<dbReference type="InterPro" id="IPR001478">
    <property type="entry name" value="PDZ"/>
</dbReference>
<dbReference type="EMBL" id="UYRS01000059">
    <property type="protein sequence ID" value="VDK21008.1"/>
    <property type="molecule type" value="Genomic_DNA"/>
</dbReference>
<dbReference type="Gene3D" id="2.30.42.10">
    <property type="match status" value="1"/>
</dbReference>
<sequence length="566" mass="61446">MLECRNESKVTQLVKYIGGAGFLSECYGKVATPIASAYDDPEGGQVTAVIPTSWLKLLEVKSQYYQAKINYKLAVILLCLAADGKVPDAEPFQLKPLPVEGLFTNDGFLEAEVARQLNDLFIMLKPYIKLHRETPRASRRHLHHRHRRHGPSVSGDTPRPMSRIKRTFSSLSLSGLGRSKSRASEDLSLYGGRSSSISVRSGYSSDSAVSMPNLALIGDLVAPPSNRKDAHLLGQACLAEALSWAQKALHSIEESSDLNREENLKAFVGKDVDMWAEQLCHITNGNGNSNPGPIKKPRNKWLLRSKSFGRSAPNTDMGSVISTTSSTSRKLSATAAAAGKTEANPWTGPTFLPAEIELPKDLSCDVLKSGKNMLTEAKDPFRELGPLRYFNAQKRWSKPYSVQLVRDDKVVYGFSIQGTGPVEILGVDADTPASKNGIRTGDLVVGINDMDARFMTHNQAVAAIRFGVEGYNRALRAQAAAAAASEIGENGECGVTGEDAVPVTFPLEVDIVKLTLVRPAPPEPKPVARRPSVYLVTSDPTAPEPTTPKVGTSRDTLIRLLSNFLK</sequence>
<protein>
    <submittedName>
        <fullName evidence="5">PDZ domain-containing protein</fullName>
    </submittedName>
</protein>
<proteinExistence type="predicted"/>
<dbReference type="PANTHER" id="PTHR23031:SF15">
    <property type="entry name" value="LD12055P"/>
    <property type="match status" value="1"/>
</dbReference>
<evidence type="ECO:0000313" key="5">
    <source>
        <dbReference type="WBParaSite" id="TASK_0000046801-mRNA-1"/>
    </source>
</evidence>
<dbReference type="InterPro" id="IPR036034">
    <property type="entry name" value="PDZ_sf"/>
</dbReference>
<dbReference type="PANTHER" id="PTHR23031">
    <property type="entry name" value="RHOPHILIN"/>
    <property type="match status" value="1"/>
</dbReference>
<feature type="region of interest" description="Disordered" evidence="1">
    <location>
        <begin position="135"/>
        <end position="162"/>
    </location>
</feature>
<dbReference type="AlphaFoldDB" id="A0A0R3VTB4"/>
<feature type="domain" description="PDZ" evidence="2">
    <location>
        <begin position="401"/>
        <end position="465"/>
    </location>
</feature>
<dbReference type="GO" id="GO:0051497">
    <property type="term" value="P:negative regulation of stress fiber assembly"/>
    <property type="evidence" value="ECO:0007669"/>
    <property type="project" value="TreeGrafter"/>
</dbReference>
<reference evidence="3 4" key="2">
    <citation type="submission" date="2018-11" db="EMBL/GenBank/DDBJ databases">
        <authorList>
            <consortium name="Pathogen Informatics"/>
        </authorList>
    </citation>
    <scope>NUCLEOTIDE SEQUENCE [LARGE SCALE GENOMIC DNA]</scope>
</reference>
<dbReference type="InterPro" id="IPR047138">
    <property type="entry name" value="RHPN1_2"/>
</dbReference>
<gene>
    <name evidence="3" type="ORF">TASK_LOCUS469</name>
</gene>
<reference evidence="5" key="1">
    <citation type="submission" date="2017-02" db="UniProtKB">
        <authorList>
            <consortium name="WormBaseParasite"/>
        </authorList>
    </citation>
    <scope>IDENTIFICATION</scope>
</reference>
<evidence type="ECO:0000313" key="4">
    <source>
        <dbReference type="Proteomes" id="UP000282613"/>
    </source>
</evidence>
<dbReference type="SUPFAM" id="SSF50156">
    <property type="entry name" value="PDZ domain-like"/>
    <property type="match status" value="1"/>
</dbReference>
<evidence type="ECO:0000256" key="1">
    <source>
        <dbReference type="SAM" id="MobiDB-lite"/>
    </source>
</evidence>
<dbReference type="PROSITE" id="PS50106">
    <property type="entry name" value="PDZ"/>
    <property type="match status" value="1"/>
</dbReference>
<dbReference type="Proteomes" id="UP000282613">
    <property type="component" value="Unassembled WGS sequence"/>
</dbReference>
<keyword evidence="4" id="KW-1185">Reference proteome</keyword>
<accession>A0A0R3VTB4</accession>
<dbReference type="SMART" id="SM00228">
    <property type="entry name" value="PDZ"/>
    <property type="match status" value="1"/>
</dbReference>
<evidence type="ECO:0000259" key="2">
    <source>
        <dbReference type="PROSITE" id="PS50106"/>
    </source>
</evidence>
<organism evidence="5">
    <name type="scientific">Taenia asiatica</name>
    <name type="common">Asian tapeworm</name>
    <dbReference type="NCBI Taxonomy" id="60517"/>
    <lineage>
        <taxon>Eukaryota</taxon>
        <taxon>Metazoa</taxon>
        <taxon>Spiralia</taxon>
        <taxon>Lophotrochozoa</taxon>
        <taxon>Platyhelminthes</taxon>
        <taxon>Cestoda</taxon>
        <taxon>Eucestoda</taxon>
        <taxon>Cyclophyllidea</taxon>
        <taxon>Taeniidae</taxon>
        <taxon>Taenia</taxon>
    </lineage>
</organism>
<evidence type="ECO:0000313" key="3">
    <source>
        <dbReference type="EMBL" id="VDK21008.1"/>
    </source>
</evidence>
<dbReference type="WBParaSite" id="TASK_0000046801-mRNA-1">
    <property type="protein sequence ID" value="TASK_0000046801-mRNA-1"/>
    <property type="gene ID" value="TASK_0000046801"/>
</dbReference>